<keyword evidence="3" id="KW-0175">Coiled coil</keyword>
<sequence length="661" mass="73651">MFTSLGLHFEAIEQTPPIHQPHPDIDIANLRRHKCRLQQSRVLFTRMAAAHELEMKHQRHIHIAQLIVKEEDMRRQKVTKQFLLDENSALREQLAEKESQINQLSDKFDRTRNDLDSLKTKNRDQETQLKAQRREFDHIKAELESLNSMSHESTKVLAEKLALSREVNTMKPELEHLRSQVAHHQNAIAEKLELERQLNMAEVELAAEKRAREQQAAQAEGDRTTEDELRRKLKDAEKKLTTEKREKEQLQEELEAAMSAAKAEQANSKVERELTKKLQELEKTLSAEKREKEKMRRESEVALSEARAENEMLEQRLDTVKSKLRNTQEELKAVRAELVARPVAATTSQPVAHAGGAKAQVGRKRRVEELTINDMSIGTPEEITRGRRPAKKKGLEQSLLGEKSLFSITPFLAKSKTLNVEDAVAEEDEEQNEADVSYIPLSHQSQSQSQEVEVEAEPEVDVEAEPEKAAEEEEEEEEEEVEAEIPKEKTAKATKAKSKAKTEGAAKKPRGRPKKALAEASTNMPVQVAPAAVSKPSTKANSSLEQVLEEAESEGEEVAPPKAAGAGKKATAPAVTAVEGGDQETKKKKRKLGGDLATLFDDDDGEVAPTATKRPGKAALGAGKALGKTHLTMVRNAGAFGKKTFSPLKKDRRGVGASFLA</sequence>
<gene>
    <name evidence="5" type="ORF">CSUB01_01152</name>
</gene>
<dbReference type="eggNOG" id="ENOG502SIQW">
    <property type="taxonomic scope" value="Eukaryota"/>
</dbReference>
<evidence type="ECO:0000313" key="6">
    <source>
        <dbReference type="Proteomes" id="UP000027238"/>
    </source>
</evidence>
<feature type="region of interest" description="Disordered" evidence="4">
    <location>
        <begin position="422"/>
        <end position="617"/>
    </location>
</feature>
<evidence type="ECO:0000256" key="3">
    <source>
        <dbReference type="SAM" id="Coils"/>
    </source>
</evidence>
<accession>A0A066X4R2</accession>
<dbReference type="InterPro" id="IPR000637">
    <property type="entry name" value="HMGI/Y_DNA-bd_CS"/>
</dbReference>
<dbReference type="GO" id="GO:0005634">
    <property type="term" value="C:nucleus"/>
    <property type="evidence" value="ECO:0007669"/>
    <property type="project" value="UniProtKB-SubCell"/>
</dbReference>
<dbReference type="OMA" id="NMPVQAK"/>
<reference evidence="6" key="1">
    <citation type="journal article" date="2014" name="Genome Announc.">
        <title>Draft genome sequence of Colletotrichum sublineola, a destructive pathogen of cultivated sorghum.</title>
        <authorList>
            <person name="Baroncelli R."/>
            <person name="Sanz-Martin J.M."/>
            <person name="Rech G.E."/>
            <person name="Sukno S.A."/>
            <person name="Thon M.R."/>
        </authorList>
    </citation>
    <scope>NUCLEOTIDE SEQUENCE [LARGE SCALE GENOMIC DNA]</scope>
    <source>
        <strain evidence="6">TX430BB</strain>
    </source>
</reference>
<protein>
    <recommendedName>
        <fullName evidence="7">Rossmann-fold NAD(P)(+)-binding protein</fullName>
    </recommendedName>
</protein>
<evidence type="ECO:0000256" key="1">
    <source>
        <dbReference type="ARBA" id="ARBA00004123"/>
    </source>
</evidence>
<dbReference type="PROSITE" id="PS00354">
    <property type="entry name" value="HMGI_Y"/>
    <property type="match status" value="1"/>
</dbReference>
<keyword evidence="2" id="KW-0539">Nucleus</keyword>
<evidence type="ECO:0000256" key="4">
    <source>
        <dbReference type="SAM" id="MobiDB-lite"/>
    </source>
</evidence>
<evidence type="ECO:0000256" key="2">
    <source>
        <dbReference type="ARBA" id="ARBA00023242"/>
    </source>
</evidence>
<feature type="coiled-coil region" evidence="3">
    <location>
        <begin position="80"/>
        <end position="149"/>
    </location>
</feature>
<dbReference type="AlphaFoldDB" id="A0A066X4R2"/>
<evidence type="ECO:0000313" key="5">
    <source>
        <dbReference type="EMBL" id="KDN61015.1"/>
    </source>
</evidence>
<feature type="compositionally biased region" description="Low complexity" evidence="4">
    <location>
        <begin position="256"/>
        <end position="266"/>
    </location>
</feature>
<name>A0A066X4R2_COLSU</name>
<dbReference type="HOGENOM" id="CLU_022827_0_0_1"/>
<feature type="compositionally biased region" description="Acidic residues" evidence="4">
    <location>
        <begin position="547"/>
        <end position="557"/>
    </location>
</feature>
<comment type="caution">
    <text evidence="5">The sequence shown here is derived from an EMBL/GenBank/DDBJ whole genome shotgun (WGS) entry which is preliminary data.</text>
</comment>
<dbReference type="GO" id="GO:0006355">
    <property type="term" value="P:regulation of DNA-templated transcription"/>
    <property type="evidence" value="ECO:0007669"/>
    <property type="project" value="InterPro"/>
</dbReference>
<dbReference type="STRING" id="1173701.A0A066X4R2"/>
<dbReference type="EMBL" id="JMSE01001448">
    <property type="protein sequence ID" value="KDN61015.1"/>
    <property type="molecule type" value="Genomic_DNA"/>
</dbReference>
<feature type="compositionally biased region" description="Low complexity" evidence="4">
    <location>
        <begin position="558"/>
        <end position="578"/>
    </location>
</feature>
<dbReference type="OrthoDB" id="20105at2759"/>
<keyword evidence="6" id="KW-1185">Reference proteome</keyword>
<feature type="compositionally biased region" description="Acidic residues" evidence="4">
    <location>
        <begin position="423"/>
        <end position="433"/>
    </location>
</feature>
<comment type="subcellular location">
    <subcellularLocation>
        <location evidence="1">Nucleus</location>
    </subcellularLocation>
</comment>
<dbReference type="Proteomes" id="UP000027238">
    <property type="component" value="Unassembled WGS sequence"/>
</dbReference>
<proteinExistence type="predicted"/>
<feature type="compositionally biased region" description="Acidic residues" evidence="4">
    <location>
        <begin position="452"/>
        <end position="483"/>
    </location>
</feature>
<organism evidence="5 6">
    <name type="scientific">Colletotrichum sublineola</name>
    <name type="common">Sorghum anthracnose fungus</name>
    <dbReference type="NCBI Taxonomy" id="1173701"/>
    <lineage>
        <taxon>Eukaryota</taxon>
        <taxon>Fungi</taxon>
        <taxon>Dikarya</taxon>
        <taxon>Ascomycota</taxon>
        <taxon>Pezizomycotina</taxon>
        <taxon>Sordariomycetes</taxon>
        <taxon>Hypocreomycetidae</taxon>
        <taxon>Glomerellales</taxon>
        <taxon>Glomerellaceae</taxon>
        <taxon>Colletotrichum</taxon>
        <taxon>Colletotrichum graminicola species complex</taxon>
    </lineage>
</organism>
<feature type="region of interest" description="Disordered" evidence="4">
    <location>
        <begin position="209"/>
        <end position="268"/>
    </location>
</feature>
<evidence type="ECO:0008006" key="7">
    <source>
        <dbReference type="Google" id="ProtNLM"/>
    </source>
</evidence>
<feature type="compositionally biased region" description="Basic and acidic residues" evidence="4">
    <location>
        <begin position="220"/>
        <end position="250"/>
    </location>
</feature>